<reference evidence="2" key="1">
    <citation type="submission" date="2024-06" db="EMBL/GenBank/DDBJ databases">
        <authorList>
            <person name="Coelho C."/>
            <person name="Bento M."/>
            <person name="Garcia E."/>
            <person name="Camelo A."/>
            <person name="Brandao I."/>
            <person name="Espirito Santo C."/>
            <person name="Trovao J."/>
            <person name="Verissimo A."/>
            <person name="Costa J."/>
            <person name="Tiago I."/>
        </authorList>
    </citation>
    <scope>NUCLEOTIDE SEQUENCE</scope>
    <source>
        <strain evidence="2">KWT182</strain>
    </source>
</reference>
<dbReference type="EMBL" id="CP157947">
    <property type="protein sequence ID" value="XBS71570.1"/>
    <property type="molecule type" value="Genomic_DNA"/>
</dbReference>
<feature type="region of interest" description="Disordered" evidence="1">
    <location>
        <begin position="1"/>
        <end position="23"/>
    </location>
</feature>
<name>A0AAU7QEA5_9GAMM</name>
<dbReference type="AlphaFoldDB" id="A0AAU7QEA5"/>
<gene>
    <name evidence="2" type="ORF">ABK905_11965</name>
</gene>
<evidence type="ECO:0000313" key="2">
    <source>
        <dbReference type="EMBL" id="XBS71570.1"/>
    </source>
</evidence>
<organism evidence="2">
    <name type="scientific">Acerihabitans sp. KWT182</name>
    <dbReference type="NCBI Taxonomy" id="3157919"/>
    <lineage>
        <taxon>Bacteria</taxon>
        <taxon>Pseudomonadati</taxon>
        <taxon>Pseudomonadota</taxon>
        <taxon>Gammaproteobacteria</taxon>
        <taxon>Enterobacterales</taxon>
        <taxon>Pectobacteriaceae</taxon>
        <taxon>Acerihabitans</taxon>
    </lineage>
</organism>
<evidence type="ECO:0000256" key="1">
    <source>
        <dbReference type="SAM" id="MobiDB-lite"/>
    </source>
</evidence>
<proteinExistence type="predicted"/>
<sequence>MLNNVIAGNSRESSISTHATSSAGNQPLLKPIACALCAINNDSQRPFESAPSGIKVVHNPVMNAEDRAFRLQHENDKVEAIEKSLLCEVKSGFENENQQAISLYKIRCGQISNQARKEKSAASAIDKCLKSLKSAGTLDFDKNSQPLRQLKQPFIELGQHFELASQRKTVAKNALETHQGHSQHIKDKTCFNARIEHIKSLDISAALKNKLIESWQRLHNSVSADTENTVKILAGLSGTQEHVDRLLQYKQILKDNYGVQSYHIRELISNT</sequence>
<protein>
    <submittedName>
        <fullName evidence="2">Uncharacterized protein</fullName>
    </submittedName>
</protein>
<accession>A0AAU7QEA5</accession>